<dbReference type="AlphaFoldDB" id="A7HKG9"/>
<dbReference type="KEGG" id="fno:Fnod_0539"/>
<dbReference type="EMBL" id="CP000771">
    <property type="protein sequence ID" value="ABS60402.1"/>
    <property type="molecule type" value="Genomic_DNA"/>
</dbReference>
<keyword evidence="3" id="KW-0067">ATP-binding</keyword>
<reference evidence="5 6" key="1">
    <citation type="submission" date="2007-07" db="EMBL/GenBank/DDBJ databases">
        <title>Complete sequence of Fervidobacterium nodosum Rt17-B1.</title>
        <authorList>
            <consortium name="US DOE Joint Genome Institute"/>
            <person name="Copeland A."/>
            <person name="Lucas S."/>
            <person name="Lapidus A."/>
            <person name="Barry K."/>
            <person name="Glavina del Rio T."/>
            <person name="Dalin E."/>
            <person name="Tice H."/>
            <person name="Pitluck S."/>
            <person name="Saunders E."/>
            <person name="Brettin T."/>
            <person name="Bruce D."/>
            <person name="Detter J.C."/>
            <person name="Han C."/>
            <person name="Schmutz J."/>
            <person name="Larimer F."/>
            <person name="Land M."/>
            <person name="Hauser L."/>
            <person name="Kyrpides N."/>
            <person name="Mikhailova N."/>
            <person name="Nelson K."/>
            <person name="Gogarten J.P."/>
            <person name="Noll K."/>
            <person name="Richardson P."/>
        </authorList>
    </citation>
    <scope>NUCLEOTIDE SEQUENCE [LARGE SCALE GENOMIC DNA]</scope>
    <source>
        <strain evidence="6">ATCC 35602 / DSM 5306 / Rt17-B1</strain>
    </source>
</reference>
<dbReference type="InterPro" id="IPR003593">
    <property type="entry name" value="AAA+_ATPase"/>
</dbReference>
<organism evidence="5 6">
    <name type="scientific">Fervidobacterium nodosum (strain ATCC 35602 / DSM 5306 / Rt17-B1)</name>
    <dbReference type="NCBI Taxonomy" id="381764"/>
    <lineage>
        <taxon>Bacteria</taxon>
        <taxon>Thermotogati</taxon>
        <taxon>Thermotogota</taxon>
        <taxon>Thermotogae</taxon>
        <taxon>Thermotogales</taxon>
        <taxon>Fervidobacteriaceae</taxon>
        <taxon>Fervidobacterium</taxon>
    </lineage>
</organism>
<dbReference type="InterPro" id="IPR051782">
    <property type="entry name" value="ABC_Transporter_VariousFunc"/>
</dbReference>
<dbReference type="PANTHER" id="PTHR42939">
    <property type="entry name" value="ABC TRANSPORTER ATP-BINDING PROTEIN ALBC-RELATED"/>
    <property type="match status" value="1"/>
</dbReference>
<dbReference type="GO" id="GO:0005524">
    <property type="term" value="F:ATP binding"/>
    <property type="evidence" value="ECO:0007669"/>
    <property type="project" value="UniProtKB-KW"/>
</dbReference>
<dbReference type="GO" id="GO:0016887">
    <property type="term" value="F:ATP hydrolysis activity"/>
    <property type="evidence" value="ECO:0007669"/>
    <property type="project" value="InterPro"/>
</dbReference>
<proteinExistence type="predicted"/>
<dbReference type="Proteomes" id="UP000002415">
    <property type="component" value="Chromosome"/>
</dbReference>
<dbReference type="CDD" id="cd03230">
    <property type="entry name" value="ABC_DR_subfamily_A"/>
    <property type="match status" value="1"/>
</dbReference>
<dbReference type="PROSITE" id="PS50893">
    <property type="entry name" value="ABC_TRANSPORTER_2"/>
    <property type="match status" value="1"/>
</dbReference>
<keyword evidence="1" id="KW-0813">Transport</keyword>
<keyword evidence="6" id="KW-1185">Reference proteome</keyword>
<name>A7HKG9_FERNB</name>
<dbReference type="HOGENOM" id="CLU_000604_1_2_0"/>
<protein>
    <submittedName>
        <fullName evidence="5">ABC transporter related</fullName>
    </submittedName>
</protein>
<keyword evidence="2" id="KW-0547">Nucleotide-binding</keyword>
<evidence type="ECO:0000256" key="2">
    <source>
        <dbReference type="ARBA" id="ARBA00022741"/>
    </source>
</evidence>
<dbReference type="Gene3D" id="3.40.50.300">
    <property type="entry name" value="P-loop containing nucleotide triphosphate hydrolases"/>
    <property type="match status" value="1"/>
</dbReference>
<evidence type="ECO:0000256" key="3">
    <source>
        <dbReference type="ARBA" id="ARBA00022840"/>
    </source>
</evidence>
<feature type="domain" description="ABC transporter" evidence="4">
    <location>
        <begin position="9"/>
        <end position="231"/>
    </location>
</feature>
<dbReference type="RefSeq" id="WP_011993721.1">
    <property type="nucleotide sequence ID" value="NC_009718.1"/>
</dbReference>
<dbReference type="Pfam" id="PF00005">
    <property type="entry name" value="ABC_tran"/>
    <property type="match status" value="1"/>
</dbReference>
<dbReference type="PANTHER" id="PTHR42939:SF3">
    <property type="entry name" value="ABC TRANSPORTER ATP-BINDING COMPONENT"/>
    <property type="match status" value="1"/>
</dbReference>
<accession>A7HKG9</accession>
<dbReference type="SUPFAM" id="SSF52540">
    <property type="entry name" value="P-loop containing nucleoside triphosphate hydrolases"/>
    <property type="match status" value="1"/>
</dbReference>
<gene>
    <name evidence="5" type="ordered locus">Fnod_0539</name>
</gene>
<dbReference type="InterPro" id="IPR027417">
    <property type="entry name" value="P-loop_NTPase"/>
</dbReference>
<evidence type="ECO:0000256" key="1">
    <source>
        <dbReference type="ARBA" id="ARBA00022448"/>
    </source>
</evidence>
<dbReference type="STRING" id="381764.Fnod_0539"/>
<evidence type="ECO:0000313" key="6">
    <source>
        <dbReference type="Proteomes" id="UP000002415"/>
    </source>
</evidence>
<reference evidence="5 6" key="2">
    <citation type="journal article" date="2009" name="Proc. Natl. Acad. Sci. U.S.A.">
        <title>On the chimeric nature, thermophilic origin, and phylogenetic placement of the Thermotogales.</title>
        <authorList>
            <person name="Zhaxybayeva O."/>
            <person name="Swithers K.S."/>
            <person name="Lapierre P."/>
            <person name="Fournier G.P."/>
            <person name="Bickhart D.M."/>
            <person name="DeBoy R.T."/>
            <person name="Nelson K.E."/>
            <person name="Nesbo C.L."/>
            <person name="Doolittle W.F."/>
            <person name="Gogarten J.P."/>
            <person name="Noll K.M."/>
        </authorList>
    </citation>
    <scope>NUCLEOTIDE SEQUENCE [LARGE SCALE GENOMIC DNA]</scope>
    <source>
        <strain evidence="6">ATCC 35602 / DSM 5306 / Rt17-B1</strain>
    </source>
</reference>
<dbReference type="SMART" id="SM00382">
    <property type="entry name" value="AAA"/>
    <property type="match status" value="1"/>
</dbReference>
<dbReference type="eggNOG" id="COG1131">
    <property type="taxonomic scope" value="Bacteria"/>
</dbReference>
<evidence type="ECO:0000259" key="4">
    <source>
        <dbReference type="PROSITE" id="PS50893"/>
    </source>
</evidence>
<dbReference type="InterPro" id="IPR003439">
    <property type="entry name" value="ABC_transporter-like_ATP-bd"/>
</dbReference>
<evidence type="ECO:0000313" key="5">
    <source>
        <dbReference type="EMBL" id="ABS60402.1"/>
    </source>
</evidence>
<sequence>MEFNEEYILQVENLSKRFSDKQVLSDVSFSVKKGSIFALIGPNGSGKTTTIRCVLDAIPKDGGKVKLFGSDYLPSVKKKIAVVSEDRKVFRYFTANDYEALWSAVYPNWDKRTYDTLIARYNFNLKQRVEDYSIGMKTLFFVILAISSGAELLILDEPTQHLDPTVRFEIMRLIKSITYEGRTALISSHEIFELEEYATDFAIIKSGVVIYSDSIDEAKEKHRIVGKGEEIAPGSIIGIVGDEVLIRVNEEDRGNKDVGRFPKLNDIVVGYLNSLEDRKTVPIV</sequence>